<evidence type="ECO:0000256" key="1">
    <source>
        <dbReference type="SAM" id="MobiDB-lite"/>
    </source>
</evidence>
<reference evidence="2" key="2">
    <citation type="journal article" date="2010" name="Nature">
        <title>Comparative genomics reveals mobile pathogenicity chromosomes in Fusarium.</title>
        <authorList>
            <person name="Ma L.J."/>
            <person name="van der Does H.C."/>
            <person name="Borkovich K.A."/>
            <person name="Coleman J.J."/>
            <person name="Daboussi M.J."/>
            <person name="Di Pietro A."/>
            <person name="Dufresne M."/>
            <person name="Freitag M."/>
            <person name="Grabherr M."/>
            <person name="Henrissat B."/>
            <person name="Houterman P.M."/>
            <person name="Kang S."/>
            <person name="Shim W.B."/>
            <person name="Woloshuk C."/>
            <person name="Xie X."/>
            <person name="Xu J.R."/>
            <person name="Antoniw J."/>
            <person name="Baker S.E."/>
            <person name="Bluhm B.H."/>
            <person name="Breakspear A."/>
            <person name="Brown D.W."/>
            <person name="Butchko R.A."/>
            <person name="Chapman S."/>
            <person name="Coulson R."/>
            <person name="Coutinho P.M."/>
            <person name="Danchin E.G."/>
            <person name="Diener A."/>
            <person name="Gale L.R."/>
            <person name="Gardiner D.M."/>
            <person name="Goff S."/>
            <person name="Hammond-Kosack K.E."/>
            <person name="Hilburn K."/>
            <person name="Hua-Van A."/>
            <person name="Jonkers W."/>
            <person name="Kazan K."/>
            <person name="Kodira C.D."/>
            <person name="Koehrsen M."/>
            <person name="Kumar L."/>
            <person name="Lee Y.H."/>
            <person name="Li L."/>
            <person name="Manners J.M."/>
            <person name="Miranda-Saavedra D."/>
            <person name="Mukherjee M."/>
            <person name="Park G."/>
            <person name="Park J."/>
            <person name="Park S.Y."/>
            <person name="Proctor R.H."/>
            <person name="Regev A."/>
            <person name="Ruiz-Roldan M.C."/>
            <person name="Sain D."/>
            <person name="Sakthikumar S."/>
            <person name="Sykes S."/>
            <person name="Schwartz D.C."/>
            <person name="Turgeon B.G."/>
            <person name="Wapinski I."/>
            <person name="Yoder O."/>
            <person name="Young S."/>
            <person name="Zeng Q."/>
            <person name="Zhou S."/>
            <person name="Galagan J."/>
            <person name="Cuomo C.A."/>
            <person name="Kistler H.C."/>
            <person name="Rep M."/>
        </authorList>
    </citation>
    <scope>NUCLEOTIDE SEQUENCE [LARGE SCALE GENOMIC DNA]</scope>
    <source>
        <strain evidence="2">4287</strain>
    </source>
</reference>
<organism evidence="2 3">
    <name type="scientific">Fusarium oxysporum f. sp. lycopersici (strain 4287 / CBS 123668 / FGSC 9935 / NRRL 34936)</name>
    <name type="common">Fusarium vascular wilt of tomato</name>
    <dbReference type="NCBI Taxonomy" id="426428"/>
    <lineage>
        <taxon>Eukaryota</taxon>
        <taxon>Fungi</taxon>
        <taxon>Dikarya</taxon>
        <taxon>Ascomycota</taxon>
        <taxon>Pezizomycotina</taxon>
        <taxon>Sordariomycetes</taxon>
        <taxon>Hypocreomycetidae</taxon>
        <taxon>Hypocreales</taxon>
        <taxon>Nectriaceae</taxon>
        <taxon>Fusarium</taxon>
        <taxon>Fusarium oxysporum species complex</taxon>
    </lineage>
</organism>
<dbReference type="AlphaFoldDB" id="A0A0J9UPS3"/>
<dbReference type="RefSeq" id="XP_018239325.1">
    <property type="nucleotide sequence ID" value="XM_018382588.1"/>
</dbReference>
<proteinExistence type="predicted"/>
<sequence length="572" mass="63999">MRSFELRILVLHPRLDDDKDYIKIWQSNEKVLKPLPGKFSDPWICEIRYANAEKEVNAMITLRCILKNGDPEFCNIIDTFCDELFRVGGDRSLESIRNGEEVLFKPVFDTENNDVDRAFFRSFIMSMGKSLTEDLTFKDPETLGNNFFTRHPVRWFMGPMKAVVTLAECVQGLGQFLELVPPRTIASTNYHATTYIEHPPSESVELQDTAKRVEMVLRIMRRGAVTTNLIEEGLLQLVRLDEGELNRAINDASQFLDNTTEVLLSTLDTVLGEMSLDSINIAVDSLKSSIEQTGQLFKLADEETAAYKNTCKKWAGFTALSLIPIAIGCSIPGASVAATAARVVCIGGGAIPTAVCGYKTWKEWWSWDDSDQVRKLVAKVHQVFCCTWIFLTIDLWRRNGLSDDDERLLEFAKRMAEAFGINNLRNNWGSNDYATQLITKNRSLIAQDMRNIMDAVHKRRNIPRESQSAGEDSAHPVNPDHNVQQQTVVEINGQNLLQSSISSAESEPTLSELDSSSAISETDDSTAGLHGRLNEFLIPAPSESNGWGSVNGSDLDLSGSHTPTEVSNYWDD</sequence>
<dbReference type="OrthoDB" id="5153361at2759"/>
<gene>
    <name evidence="2" type="ORF">FOXG_04557</name>
</gene>
<dbReference type="KEGG" id="fox:FOXG_04557"/>
<dbReference type="VEuPathDB" id="FungiDB:FOXG_04557"/>
<accession>A0A0J9UPS3</accession>
<dbReference type="Proteomes" id="UP000009097">
    <property type="component" value="Unassembled WGS sequence"/>
</dbReference>
<protein>
    <submittedName>
        <fullName evidence="2">Uncharacterized protein</fullName>
    </submittedName>
</protein>
<name>A0A0J9UPS3_FUSO4</name>
<feature type="compositionally biased region" description="Polar residues" evidence="1">
    <location>
        <begin position="559"/>
        <end position="572"/>
    </location>
</feature>
<dbReference type="EMBL" id="DS231699">
    <property type="protein sequence ID" value="KNB01280.1"/>
    <property type="molecule type" value="Genomic_DNA"/>
</dbReference>
<evidence type="ECO:0000313" key="2">
    <source>
        <dbReference type="EMBL" id="KNB01280.1"/>
    </source>
</evidence>
<evidence type="ECO:0000313" key="3">
    <source>
        <dbReference type="Proteomes" id="UP000009097"/>
    </source>
</evidence>
<feature type="compositionally biased region" description="Polar residues" evidence="1">
    <location>
        <begin position="542"/>
        <end position="552"/>
    </location>
</feature>
<feature type="compositionally biased region" description="Polar residues" evidence="1">
    <location>
        <begin position="501"/>
        <end position="520"/>
    </location>
</feature>
<reference evidence="2" key="1">
    <citation type="submission" date="2007-04" db="EMBL/GenBank/DDBJ databases">
        <authorList>
            <consortium name="The Broad Institute Genome Sequencing Platform"/>
            <person name="Birren B."/>
            <person name="Lander E."/>
            <person name="Galagan J."/>
            <person name="Nusbaum C."/>
            <person name="Devon K."/>
            <person name="Ma L.-J."/>
            <person name="Jaffe D."/>
            <person name="Butler J."/>
            <person name="Alvarez P."/>
            <person name="Gnerre S."/>
            <person name="Grabherr M."/>
            <person name="Kleber M."/>
            <person name="Mauceli E."/>
            <person name="Brockman W."/>
            <person name="MacCallum I.A."/>
            <person name="Young S."/>
            <person name="LaButti K."/>
            <person name="DeCaprio D."/>
            <person name="Crawford M."/>
            <person name="Koehrsen M."/>
            <person name="Engels R."/>
            <person name="Montgomery P."/>
            <person name="Pearson M."/>
            <person name="Howarth C."/>
            <person name="Larson L."/>
            <person name="White J."/>
            <person name="O'Leary S."/>
            <person name="Kodira C."/>
            <person name="Zeng Q."/>
            <person name="Yandava C."/>
            <person name="Alvarado L."/>
            <person name="Kistler C."/>
            <person name="Shim W.-B."/>
            <person name="Kang S."/>
            <person name="Woloshuk C."/>
        </authorList>
    </citation>
    <scope>NUCLEOTIDE SEQUENCE</scope>
    <source>
        <strain evidence="2">4287</strain>
    </source>
</reference>
<feature type="region of interest" description="Disordered" evidence="1">
    <location>
        <begin position="539"/>
        <end position="572"/>
    </location>
</feature>
<dbReference type="GeneID" id="28946598"/>
<feature type="region of interest" description="Disordered" evidence="1">
    <location>
        <begin position="501"/>
        <end position="527"/>
    </location>
</feature>